<name>A0ABD0WHG2_UMBPY</name>
<evidence type="ECO:0000256" key="1">
    <source>
        <dbReference type="SAM" id="MobiDB-lite"/>
    </source>
</evidence>
<feature type="compositionally biased region" description="Polar residues" evidence="1">
    <location>
        <begin position="51"/>
        <end position="64"/>
    </location>
</feature>
<feature type="compositionally biased region" description="Polar residues" evidence="1">
    <location>
        <begin position="1"/>
        <end position="10"/>
    </location>
</feature>
<organism evidence="2 3">
    <name type="scientific">Umbra pygmaea</name>
    <name type="common">Eastern mudminnow</name>
    <dbReference type="NCBI Taxonomy" id="75934"/>
    <lineage>
        <taxon>Eukaryota</taxon>
        <taxon>Metazoa</taxon>
        <taxon>Chordata</taxon>
        <taxon>Craniata</taxon>
        <taxon>Vertebrata</taxon>
        <taxon>Euteleostomi</taxon>
        <taxon>Actinopterygii</taxon>
        <taxon>Neopterygii</taxon>
        <taxon>Teleostei</taxon>
        <taxon>Protacanthopterygii</taxon>
        <taxon>Esociformes</taxon>
        <taxon>Umbridae</taxon>
        <taxon>Umbra</taxon>
    </lineage>
</organism>
<feature type="region of interest" description="Disordered" evidence="1">
    <location>
        <begin position="1"/>
        <end position="65"/>
    </location>
</feature>
<accession>A0ABD0WHG2</accession>
<evidence type="ECO:0000313" key="2">
    <source>
        <dbReference type="EMBL" id="KAL0964116.1"/>
    </source>
</evidence>
<comment type="caution">
    <text evidence="2">The sequence shown here is derived from an EMBL/GenBank/DDBJ whole genome shotgun (WGS) entry which is preliminary data.</text>
</comment>
<dbReference type="EMBL" id="JAGEUA010000010">
    <property type="protein sequence ID" value="KAL0964116.1"/>
    <property type="molecule type" value="Genomic_DNA"/>
</dbReference>
<protein>
    <submittedName>
        <fullName evidence="2">Uncharacterized protein</fullName>
    </submittedName>
</protein>
<reference evidence="2 3" key="1">
    <citation type="submission" date="2024-06" db="EMBL/GenBank/DDBJ databases">
        <authorList>
            <person name="Pan Q."/>
            <person name="Wen M."/>
            <person name="Jouanno E."/>
            <person name="Zahm M."/>
            <person name="Klopp C."/>
            <person name="Cabau C."/>
            <person name="Louis A."/>
            <person name="Berthelot C."/>
            <person name="Parey E."/>
            <person name="Roest Crollius H."/>
            <person name="Montfort J."/>
            <person name="Robinson-Rechavi M."/>
            <person name="Bouchez O."/>
            <person name="Lampietro C."/>
            <person name="Lopez Roques C."/>
            <person name="Donnadieu C."/>
            <person name="Postlethwait J."/>
            <person name="Bobe J."/>
            <person name="Verreycken H."/>
            <person name="Guiguen Y."/>
        </authorList>
    </citation>
    <scope>NUCLEOTIDE SEQUENCE [LARGE SCALE GENOMIC DNA]</scope>
    <source>
        <strain evidence="2">Up_M1</strain>
        <tissue evidence="2">Testis</tissue>
    </source>
</reference>
<dbReference type="AlphaFoldDB" id="A0ABD0WHG2"/>
<gene>
    <name evidence="2" type="ORF">UPYG_G00319070</name>
</gene>
<proteinExistence type="predicted"/>
<sequence>MNGQDLSGLSTGLKRQREPLFDTEDNVSLSSAEVSDFQKRRRLEVLGEENLSPNKKSSTRNQLRSAEIEVKPDSPAISSVQSRVQQLTQGREGKTVVHPTILNLL</sequence>
<evidence type="ECO:0000313" key="3">
    <source>
        <dbReference type="Proteomes" id="UP001557470"/>
    </source>
</evidence>
<dbReference type="Proteomes" id="UP001557470">
    <property type="component" value="Unassembled WGS sequence"/>
</dbReference>
<keyword evidence="3" id="KW-1185">Reference proteome</keyword>